<feature type="domain" description="Dockerin" evidence="5">
    <location>
        <begin position="126"/>
        <end position="186"/>
    </location>
</feature>
<sequence>PPDYNQPDHIDHPYFIPYNPNPQWSNDFGGVHYNSGITNKIMYLVIAGDIHYEIDVFPLDENINISRELAANIWFAWNSFYLDPEDDFEIGREKMLLACNDLYPNQFNYYQTIASAWASTGIGSEIVFTQGDINLDQSINILDIIELVNIILSENADDEQLYLGDLNSDGNLNILDIIELINIILI</sequence>
<dbReference type="InterPro" id="IPR050728">
    <property type="entry name" value="Zinc_Metalloprotease_M4"/>
</dbReference>
<dbReference type="Gene3D" id="1.10.1330.10">
    <property type="entry name" value="Dockerin domain"/>
    <property type="match status" value="1"/>
</dbReference>
<dbReference type="GO" id="GO:0006508">
    <property type="term" value="P:proteolysis"/>
    <property type="evidence" value="ECO:0007669"/>
    <property type="project" value="UniProtKB-KW"/>
</dbReference>
<dbReference type="PANTHER" id="PTHR33794">
    <property type="entry name" value="BACILLOLYSIN"/>
    <property type="match status" value="1"/>
</dbReference>
<keyword evidence="3" id="KW-0862">Zinc</keyword>
<reference evidence="6" key="1">
    <citation type="submission" date="2018-05" db="EMBL/GenBank/DDBJ databases">
        <authorList>
            <person name="Lanie J.A."/>
            <person name="Ng W.-L."/>
            <person name="Kazmierczak K.M."/>
            <person name="Andrzejewski T.M."/>
            <person name="Davidsen T.M."/>
            <person name="Wayne K.J."/>
            <person name="Tettelin H."/>
            <person name="Glass J.I."/>
            <person name="Rusch D."/>
            <person name="Podicherti R."/>
            <person name="Tsui H.-C.T."/>
            <person name="Winkler M.E."/>
        </authorList>
    </citation>
    <scope>NUCLEOTIDE SEQUENCE</scope>
</reference>
<evidence type="ECO:0000256" key="3">
    <source>
        <dbReference type="ARBA" id="ARBA00022833"/>
    </source>
</evidence>
<gene>
    <name evidence="6" type="ORF">METZ01_LOCUS441323</name>
</gene>
<keyword evidence="1" id="KW-0645">Protease</keyword>
<dbReference type="PROSITE" id="PS51766">
    <property type="entry name" value="DOCKERIN"/>
    <property type="match status" value="1"/>
</dbReference>
<dbReference type="InterPro" id="IPR027268">
    <property type="entry name" value="Peptidase_M4/M1_CTD_sf"/>
</dbReference>
<evidence type="ECO:0000256" key="4">
    <source>
        <dbReference type="ARBA" id="ARBA00023049"/>
    </source>
</evidence>
<dbReference type="InterPro" id="IPR002105">
    <property type="entry name" value="Dockerin_1_rpt"/>
</dbReference>
<dbReference type="EMBL" id="UINC01179669">
    <property type="protein sequence ID" value="SVD88469.1"/>
    <property type="molecule type" value="Genomic_DNA"/>
</dbReference>
<organism evidence="6">
    <name type="scientific">marine metagenome</name>
    <dbReference type="NCBI Taxonomy" id="408172"/>
    <lineage>
        <taxon>unclassified sequences</taxon>
        <taxon>metagenomes</taxon>
        <taxon>ecological metagenomes</taxon>
    </lineage>
</organism>
<feature type="non-terminal residue" evidence="6">
    <location>
        <position position="1"/>
    </location>
</feature>
<accession>A0A382YZU9</accession>
<dbReference type="Pfam" id="PF00404">
    <property type="entry name" value="Dockerin_1"/>
    <property type="match status" value="1"/>
</dbReference>
<name>A0A382YZU9_9ZZZZ</name>
<dbReference type="InterPro" id="IPR001570">
    <property type="entry name" value="Peptidase_M4_C_domain"/>
</dbReference>
<proteinExistence type="predicted"/>
<dbReference type="SUPFAM" id="SSF63446">
    <property type="entry name" value="Type I dockerin domain"/>
    <property type="match status" value="1"/>
</dbReference>
<dbReference type="Pfam" id="PF02868">
    <property type="entry name" value="Peptidase_M4_C"/>
    <property type="match status" value="1"/>
</dbReference>
<dbReference type="InterPro" id="IPR036439">
    <property type="entry name" value="Dockerin_dom_sf"/>
</dbReference>
<protein>
    <recommendedName>
        <fullName evidence="5">Dockerin domain-containing protein</fullName>
    </recommendedName>
</protein>
<keyword evidence="4" id="KW-0482">Metalloprotease</keyword>
<dbReference type="InterPro" id="IPR016134">
    <property type="entry name" value="Dockerin_dom"/>
</dbReference>
<evidence type="ECO:0000256" key="2">
    <source>
        <dbReference type="ARBA" id="ARBA00022801"/>
    </source>
</evidence>
<evidence type="ECO:0000259" key="5">
    <source>
        <dbReference type="PROSITE" id="PS51766"/>
    </source>
</evidence>
<dbReference type="GO" id="GO:0000272">
    <property type="term" value="P:polysaccharide catabolic process"/>
    <property type="evidence" value="ECO:0007669"/>
    <property type="project" value="InterPro"/>
</dbReference>
<evidence type="ECO:0000256" key="1">
    <source>
        <dbReference type="ARBA" id="ARBA00022670"/>
    </source>
</evidence>
<keyword evidence="2" id="KW-0378">Hydrolase</keyword>
<dbReference type="PANTHER" id="PTHR33794:SF1">
    <property type="entry name" value="BACILLOLYSIN"/>
    <property type="match status" value="1"/>
</dbReference>
<dbReference type="Gene3D" id="1.10.390.10">
    <property type="entry name" value="Neutral Protease Domain 2"/>
    <property type="match status" value="1"/>
</dbReference>
<dbReference type="SUPFAM" id="SSF55486">
    <property type="entry name" value="Metalloproteases ('zincins'), catalytic domain"/>
    <property type="match status" value="1"/>
</dbReference>
<evidence type="ECO:0000313" key="6">
    <source>
        <dbReference type="EMBL" id="SVD88469.1"/>
    </source>
</evidence>
<dbReference type="AlphaFoldDB" id="A0A382YZU9"/>
<dbReference type="GO" id="GO:0004222">
    <property type="term" value="F:metalloendopeptidase activity"/>
    <property type="evidence" value="ECO:0007669"/>
    <property type="project" value="InterPro"/>
</dbReference>
<dbReference type="GO" id="GO:0004553">
    <property type="term" value="F:hydrolase activity, hydrolyzing O-glycosyl compounds"/>
    <property type="evidence" value="ECO:0007669"/>
    <property type="project" value="InterPro"/>
</dbReference>